<evidence type="ECO:0000256" key="7">
    <source>
        <dbReference type="ARBA" id="ARBA00023214"/>
    </source>
</evidence>
<evidence type="ECO:0000256" key="8">
    <source>
        <dbReference type="SAM" id="MobiDB-lite"/>
    </source>
</evidence>
<feature type="domain" description="RCK C-terminal" evidence="10">
    <location>
        <begin position="471"/>
        <end position="552"/>
    </location>
</feature>
<dbReference type="PANTHER" id="PTHR45711:SF6">
    <property type="entry name" value="CHLORIDE CHANNEL PROTEIN"/>
    <property type="match status" value="1"/>
</dbReference>
<keyword evidence="2" id="KW-0813">Transport</keyword>
<feature type="transmembrane region" description="Helical" evidence="9">
    <location>
        <begin position="98"/>
        <end position="119"/>
    </location>
</feature>
<dbReference type="Gene3D" id="3.30.70.1450">
    <property type="entry name" value="Regulator of K+ conductance, C-terminal domain"/>
    <property type="match status" value="1"/>
</dbReference>
<dbReference type="InterPro" id="IPR001807">
    <property type="entry name" value="ClC"/>
</dbReference>
<dbReference type="PATRIC" id="fig|864564.6.peg.91"/>
<evidence type="ECO:0000259" key="10">
    <source>
        <dbReference type="PROSITE" id="PS51202"/>
    </source>
</evidence>
<evidence type="ECO:0000256" key="4">
    <source>
        <dbReference type="ARBA" id="ARBA00022989"/>
    </source>
</evidence>
<evidence type="ECO:0000256" key="2">
    <source>
        <dbReference type="ARBA" id="ARBA00022448"/>
    </source>
</evidence>
<evidence type="ECO:0000313" key="12">
    <source>
        <dbReference type="Proteomes" id="UP000004946"/>
    </source>
</evidence>
<feature type="region of interest" description="Disordered" evidence="8">
    <location>
        <begin position="1"/>
        <end position="33"/>
    </location>
</feature>
<dbReference type="Pfam" id="PF02080">
    <property type="entry name" value="TrkA_C"/>
    <property type="match status" value="1"/>
</dbReference>
<dbReference type="GO" id="GO:0005886">
    <property type="term" value="C:plasma membrane"/>
    <property type="evidence" value="ECO:0007669"/>
    <property type="project" value="TreeGrafter"/>
</dbReference>
<evidence type="ECO:0000313" key="11">
    <source>
        <dbReference type="EMBL" id="EFT82924.1"/>
    </source>
</evidence>
<feature type="transmembrane region" description="Helical" evidence="9">
    <location>
        <begin position="55"/>
        <end position="77"/>
    </location>
</feature>
<feature type="transmembrane region" description="Helical" evidence="9">
    <location>
        <begin position="269"/>
        <end position="297"/>
    </location>
</feature>
<dbReference type="GO" id="GO:0008324">
    <property type="term" value="F:monoatomic cation transmembrane transporter activity"/>
    <property type="evidence" value="ECO:0007669"/>
    <property type="project" value="InterPro"/>
</dbReference>
<evidence type="ECO:0000256" key="1">
    <source>
        <dbReference type="ARBA" id="ARBA00004141"/>
    </source>
</evidence>
<dbReference type="SUPFAM" id="SSF116726">
    <property type="entry name" value="TrkA C-terminal domain-like"/>
    <property type="match status" value="1"/>
</dbReference>
<feature type="transmembrane region" description="Helical" evidence="9">
    <location>
        <begin position="401"/>
        <end position="426"/>
    </location>
</feature>
<dbReference type="Proteomes" id="UP000004946">
    <property type="component" value="Chromosome"/>
</dbReference>
<feature type="transmembrane region" description="Helical" evidence="9">
    <location>
        <begin position="432"/>
        <end position="454"/>
    </location>
</feature>
<evidence type="ECO:0000256" key="5">
    <source>
        <dbReference type="ARBA" id="ARBA00023065"/>
    </source>
</evidence>
<dbReference type="CDD" id="cd01031">
    <property type="entry name" value="EriC"/>
    <property type="match status" value="1"/>
</dbReference>
<sequence length="574" mass="60580">MNPDKSKTANSGDAASADGPEEKTEATRPLAQSHRGLRHYSHTLQLLKGANRRRWLTAARGVVCGLLAGVLVVGYRLGIQYGTQFAGKAYGWSKLHPLGFLGWAAAVALATIIITRLTAWEPMASGSGIPQTEGTLLWGLKLRWWSVLIVRFVGGLLCSLFGLSLGREGPSIQIGAAASKAVGGKMSRNAVEENTLITSGAAAGLSAAFNAPLSGMMFALEEVHKSFSPSVLITAMTAALSSDVVSKYCFGLKPVLDFASVKQLPLQKYLWLLPLGLVAGLVGVIMNLCLLGFQTLYGRIPPYARTAVALVIALPCGLFLPLSLGGGANTIQFAERAQGSLALLCTLLVVKVLFTATSYSSGVPGGIFMPILAAGALSGSIFARIIILVAPGQLSRDTIPVFAVLAMAGALTAAVKAPITSILLVMEMSGSLVHMFPVAAVAFISLLVSDALHIKPIYPALLSRYMAQHEKTDISAIPAHSGMFEIPVQVGSVAAGKPLGSVEWPHHTDIITIRRGNQEFVPQKDSLLKAGDALIVLFSGIDERHARKLMTELCENSPVTDFGRPTEQAGLIQV</sequence>
<dbReference type="InterPro" id="IPR014743">
    <property type="entry name" value="Cl-channel_core"/>
</dbReference>
<reference evidence="11 12" key="1">
    <citation type="submission" date="2010-12" db="EMBL/GenBank/DDBJ databases">
        <authorList>
            <person name="Muzny D."/>
            <person name="Qin X."/>
            <person name="Buhay C."/>
            <person name="Dugan-Rocha S."/>
            <person name="Ding Y."/>
            <person name="Chen G."/>
            <person name="Hawes A."/>
            <person name="Holder M."/>
            <person name="Jhangiani S."/>
            <person name="Johnson A."/>
            <person name="Khan Z."/>
            <person name="Li Z."/>
            <person name="Liu W."/>
            <person name="Liu X."/>
            <person name="Perez L."/>
            <person name="Shen H."/>
            <person name="Wang Q."/>
            <person name="Watt J."/>
            <person name="Xi L."/>
            <person name="Xin Y."/>
            <person name="Zhou J."/>
            <person name="Deng J."/>
            <person name="Jiang H."/>
            <person name="Liu Y."/>
            <person name="Qu J."/>
            <person name="Song X.-Z."/>
            <person name="Zhang L."/>
            <person name="Villasana D."/>
            <person name="Johnson A."/>
            <person name="Liu J."/>
            <person name="Liyanage D."/>
            <person name="Lorensuhewa L."/>
            <person name="Robinson T."/>
            <person name="Song A."/>
            <person name="Song B.-B."/>
            <person name="Dinh H."/>
            <person name="Thornton R."/>
            <person name="Coyle M."/>
            <person name="Francisco L."/>
            <person name="Jackson L."/>
            <person name="Javaid M."/>
            <person name="Korchina V."/>
            <person name="Kovar C."/>
            <person name="Mata R."/>
            <person name="Mathew T."/>
            <person name="Ngo R."/>
            <person name="Nguyen L."/>
            <person name="Nguyen N."/>
            <person name="Okwuonu G."/>
            <person name="Ongeri F."/>
            <person name="Pham C."/>
            <person name="Simmons D."/>
            <person name="Wilczek-Boney K."/>
            <person name="Hale W."/>
            <person name="Jakkamsetti A."/>
            <person name="Pham P."/>
            <person name="Ruth R."/>
            <person name="San Lucas F."/>
            <person name="Warren J."/>
            <person name="Zhang J."/>
            <person name="Zhao Z."/>
            <person name="Zhou C."/>
            <person name="Zhu D."/>
            <person name="Lee S."/>
            <person name="Bess C."/>
            <person name="Blankenburg K."/>
            <person name="Forbes L."/>
            <person name="Fu Q."/>
            <person name="Gubbala S."/>
            <person name="Hirani K."/>
            <person name="Jayaseelan J.C."/>
            <person name="Lara F."/>
            <person name="Munidasa M."/>
            <person name="Palculict T."/>
            <person name="Patil S."/>
            <person name="Pu L.-L."/>
            <person name="Saada N."/>
            <person name="Tang L."/>
            <person name="Weissenberger G."/>
            <person name="Zhu Y."/>
            <person name="Hemphill L."/>
            <person name="Shang Y."/>
            <person name="Youmans B."/>
            <person name="Ayvaz T."/>
            <person name="Ross M."/>
            <person name="Santibanez J."/>
            <person name="Aqrawi P."/>
            <person name="Gross S."/>
            <person name="Joshi V."/>
            <person name="Fowler G."/>
            <person name="Nazareth L."/>
            <person name="Reid J."/>
            <person name="Worley K."/>
            <person name="Petrosino J."/>
            <person name="Highlander S."/>
            <person name="Gibbs R."/>
        </authorList>
    </citation>
    <scope>NUCLEOTIDE SEQUENCE [LARGE SCALE GENOMIC DNA]</scope>
    <source>
        <strain evidence="11 12">DSM 10105</strain>
    </source>
</reference>
<dbReference type="eggNOG" id="COG0569">
    <property type="taxonomic scope" value="Bacteria"/>
</dbReference>
<dbReference type="EMBL" id="AEON01000002">
    <property type="protein sequence ID" value="EFT82924.1"/>
    <property type="molecule type" value="Genomic_DNA"/>
</dbReference>
<accession>E6K2D6</accession>
<feature type="transmembrane region" description="Helical" evidence="9">
    <location>
        <begin position="303"/>
        <end position="320"/>
    </location>
</feature>
<evidence type="ECO:0000256" key="9">
    <source>
        <dbReference type="SAM" id="Phobius"/>
    </source>
</evidence>
<evidence type="ECO:0000256" key="6">
    <source>
        <dbReference type="ARBA" id="ARBA00023136"/>
    </source>
</evidence>
<keyword evidence="4 9" id="KW-1133">Transmembrane helix</keyword>
<dbReference type="KEGG" id="pdo:PSDT_0082"/>
<dbReference type="GO" id="GO:0006813">
    <property type="term" value="P:potassium ion transport"/>
    <property type="evidence" value="ECO:0007669"/>
    <property type="project" value="InterPro"/>
</dbReference>
<gene>
    <name evidence="11" type="ORF">HMPREF0620_1609</name>
</gene>
<feature type="transmembrane region" description="Helical" evidence="9">
    <location>
        <begin position="144"/>
        <end position="163"/>
    </location>
</feature>
<keyword evidence="3 9" id="KW-0812">Transmembrane</keyword>
<comment type="subcellular location">
    <subcellularLocation>
        <location evidence="1">Membrane</location>
        <topology evidence="1">Multi-pass membrane protein</topology>
    </subcellularLocation>
</comment>
<dbReference type="PRINTS" id="PR00762">
    <property type="entry name" value="CLCHANNEL"/>
</dbReference>
<name>E6K2D6_PARDN</name>
<proteinExistence type="predicted"/>
<protein>
    <submittedName>
        <fullName evidence="11">Chloride transporter, ClC family</fullName>
    </submittedName>
</protein>
<dbReference type="GO" id="GO:0005247">
    <property type="term" value="F:voltage-gated chloride channel activity"/>
    <property type="evidence" value="ECO:0007669"/>
    <property type="project" value="TreeGrafter"/>
</dbReference>
<dbReference type="PANTHER" id="PTHR45711">
    <property type="entry name" value="CHLORIDE CHANNEL PROTEIN"/>
    <property type="match status" value="1"/>
</dbReference>
<keyword evidence="6 9" id="KW-0472">Membrane</keyword>
<dbReference type="HOGENOM" id="CLU_015263_7_4_11"/>
<dbReference type="InterPro" id="IPR006037">
    <property type="entry name" value="RCK_C"/>
</dbReference>
<keyword evidence="12" id="KW-1185">Reference proteome</keyword>
<dbReference type="Gene3D" id="1.10.3080.10">
    <property type="entry name" value="Clc chloride channel"/>
    <property type="match status" value="1"/>
</dbReference>
<comment type="caution">
    <text evidence="11">The sequence shown here is derived from an EMBL/GenBank/DDBJ whole genome shotgun (WGS) entry which is preliminary data.</text>
</comment>
<dbReference type="eggNOG" id="COG0038">
    <property type="taxonomic scope" value="Bacteria"/>
</dbReference>
<dbReference type="RefSeq" id="WP_006288378.1">
    <property type="nucleotide sequence ID" value="NZ_AP012333.1"/>
</dbReference>
<feature type="transmembrane region" description="Helical" evidence="9">
    <location>
        <begin position="367"/>
        <end position="389"/>
    </location>
</feature>
<dbReference type="AlphaFoldDB" id="E6K2D6"/>
<feature type="transmembrane region" description="Helical" evidence="9">
    <location>
        <begin position="341"/>
        <end position="361"/>
    </location>
</feature>
<keyword evidence="5" id="KW-0406">Ion transport</keyword>
<dbReference type="PROSITE" id="PS51202">
    <property type="entry name" value="RCK_C"/>
    <property type="match status" value="1"/>
</dbReference>
<keyword evidence="7" id="KW-0868">Chloride</keyword>
<organism evidence="11 12">
    <name type="scientific">Parascardovia denticolens DSM 10105 = JCM 12538</name>
    <dbReference type="NCBI Taxonomy" id="864564"/>
    <lineage>
        <taxon>Bacteria</taxon>
        <taxon>Bacillati</taxon>
        <taxon>Actinomycetota</taxon>
        <taxon>Actinomycetes</taxon>
        <taxon>Bifidobacteriales</taxon>
        <taxon>Bifidobacteriaceae</taxon>
        <taxon>Parascardovia</taxon>
    </lineage>
</organism>
<evidence type="ECO:0000256" key="3">
    <source>
        <dbReference type="ARBA" id="ARBA00022692"/>
    </source>
</evidence>
<dbReference type="SUPFAM" id="SSF81340">
    <property type="entry name" value="Clc chloride channel"/>
    <property type="match status" value="1"/>
</dbReference>
<dbReference type="InterPro" id="IPR036721">
    <property type="entry name" value="RCK_C_sf"/>
</dbReference>
<dbReference type="Pfam" id="PF00654">
    <property type="entry name" value="Voltage_CLC"/>
    <property type="match status" value="1"/>
</dbReference>